<proteinExistence type="predicted"/>
<dbReference type="InterPro" id="IPR036568">
    <property type="entry name" value="GGCT-like_sf"/>
</dbReference>
<dbReference type="PANTHER" id="PTHR12935:SF0">
    <property type="entry name" value="GAMMA-GLUTAMYLCYCLOTRANSFERASE"/>
    <property type="match status" value="1"/>
</dbReference>
<dbReference type="GO" id="GO:0003839">
    <property type="term" value="F:gamma-glutamylcyclotransferase activity"/>
    <property type="evidence" value="ECO:0007669"/>
    <property type="project" value="InterPro"/>
</dbReference>
<dbReference type="AlphaFoldDB" id="A0AAD0WBK9"/>
<dbReference type="InterPro" id="IPR013024">
    <property type="entry name" value="GGCT-like"/>
</dbReference>
<organism evidence="4 5">
    <name type="scientific">Pseudoalteromonas lipolytica</name>
    <dbReference type="NCBI Taxonomy" id="570156"/>
    <lineage>
        <taxon>Bacteria</taxon>
        <taxon>Pseudomonadati</taxon>
        <taxon>Pseudomonadota</taxon>
        <taxon>Gammaproteobacteria</taxon>
        <taxon>Alteromonadales</taxon>
        <taxon>Pseudoalteromonadaceae</taxon>
        <taxon>Pseudoalteromonas</taxon>
    </lineage>
</organism>
<keyword evidence="1" id="KW-0456">Lyase</keyword>
<dbReference type="PANTHER" id="PTHR12935">
    <property type="entry name" value="GAMMA-GLUTAMYLCYCLOTRANSFERASE"/>
    <property type="match status" value="1"/>
</dbReference>
<dbReference type="InterPro" id="IPR017939">
    <property type="entry name" value="G-Glutamylcylcotransferase"/>
</dbReference>
<reference evidence="4 5" key="1">
    <citation type="submission" date="2018-08" db="EMBL/GenBank/DDBJ databases">
        <title>Draft genome sequence of Pseudoalteromonas donghaensis HJ51.</title>
        <authorList>
            <person name="Oh J."/>
            <person name="Roh D."/>
        </authorList>
    </citation>
    <scope>NUCLEOTIDE SEQUENCE [LARGE SCALE GENOMIC DNA]</scope>
    <source>
        <strain evidence="4 5">HJ51</strain>
    </source>
</reference>
<feature type="binding site" evidence="3">
    <location>
        <position position="120"/>
    </location>
    <ligand>
        <name>substrate</name>
    </ligand>
</feature>
<evidence type="ECO:0000313" key="5">
    <source>
        <dbReference type="Proteomes" id="UP000264605"/>
    </source>
</evidence>
<name>A0AAD0WBK9_9GAMM</name>
<dbReference type="KEGG" id="pdj:D0907_02990"/>
<dbReference type="Proteomes" id="UP000264605">
    <property type="component" value="Chromosome"/>
</dbReference>
<dbReference type="Pfam" id="PF13772">
    <property type="entry name" value="AIG2_2"/>
    <property type="match status" value="1"/>
</dbReference>
<dbReference type="GeneID" id="99504410"/>
<feature type="active site" description="Proton acceptor" evidence="2">
    <location>
        <position position="81"/>
    </location>
</feature>
<dbReference type="SUPFAM" id="SSF110857">
    <property type="entry name" value="Gamma-glutamyl cyclotransferase-like"/>
    <property type="match status" value="1"/>
</dbReference>
<dbReference type="Gene3D" id="3.10.490.10">
    <property type="entry name" value="Gamma-glutamyl cyclotransferase-like"/>
    <property type="match status" value="1"/>
</dbReference>
<sequence>MTVYNFSFGSNMSSSRLLARLPEAKRVGTAVLKGYELTFDMVSTDGSAKCSIRQTHEPEALVYGVVYQLSLAEKAILDEIEGPRYDCVDVCVELVEGEQLTAHCYIANTLDSALLPFDWYLQHVHRGALEAGVPNHYSEAILSRDSRDDPDKTRAAKEFAIHNNKNHQGTL</sequence>
<dbReference type="EMBL" id="CP032090">
    <property type="protein sequence ID" value="AXV64314.1"/>
    <property type="molecule type" value="Genomic_DNA"/>
</dbReference>
<protein>
    <submittedName>
        <fullName evidence="4">Gamma-glutamylcyclotransferase</fullName>
    </submittedName>
</protein>
<gene>
    <name evidence="4" type="ORF">D0907_02990</name>
</gene>
<accession>A0AAD0WBK9</accession>
<dbReference type="CDD" id="cd06661">
    <property type="entry name" value="GGCT_like"/>
    <property type="match status" value="1"/>
</dbReference>
<evidence type="ECO:0000256" key="1">
    <source>
        <dbReference type="ARBA" id="ARBA00023239"/>
    </source>
</evidence>
<evidence type="ECO:0000256" key="2">
    <source>
        <dbReference type="PIRSR" id="PIRSR617939-1"/>
    </source>
</evidence>
<dbReference type="RefSeq" id="WP_036971050.1">
    <property type="nucleotide sequence ID" value="NZ_CP032090.1"/>
</dbReference>
<evidence type="ECO:0000313" key="4">
    <source>
        <dbReference type="EMBL" id="AXV64314.1"/>
    </source>
</evidence>
<evidence type="ECO:0000256" key="3">
    <source>
        <dbReference type="PIRSR" id="PIRSR617939-2"/>
    </source>
</evidence>